<protein>
    <submittedName>
        <fullName evidence="1">Peroxisomal biogenesis factor 11</fullName>
    </submittedName>
</protein>
<proteinExistence type="predicted"/>
<sequence length="245" mass="27098">MASVASQVILHPAASGSLKVLATTLGRDKLYRAIQYFARFYAWFLLARGNQYDATRWNALKSHLALGRKLMRLGKPLEHLQAALRASQTASELKEQVTTIARQLGYFGYLTYDAIVWANTVRFIVLKPATAQHVNKRANQFWLAGIVFSIANCVFKTARLTAEMQSLRATSEKDVGSDNARLARLSGLDGIRSATRRQLLIDIFDVWIPAANIGLVSFNDGILGIFGLITSVLALQAQWTAVISK</sequence>
<organism evidence="1 2">
    <name type="scientific">Vararia minispora EC-137</name>
    <dbReference type="NCBI Taxonomy" id="1314806"/>
    <lineage>
        <taxon>Eukaryota</taxon>
        <taxon>Fungi</taxon>
        <taxon>Dikarya</taxon>
        <taxon>Basidiomycota</taxon>
        <taxon>Agaricomycotina</taxon>
        <taxon>Agaricomycetes</taxon>
        <taxon>Russulales</taxon>
        <taxon>Lachnocladiaceae</taxon>
        <taxon>Vararia</taxon>
    </lineage>
</organism>
<keyword evidence="2" id="KW-1185">Reference proteome</keyword>
<reference evidence="1" key="2">
    <citation type="journal article" date="2022" name="New Phytol.">
        <title>Evolutionary transition to the ectomycorrhizal habit in the genomes of a hyperdiverse lineage of mushroom-forming fungi.</title>
        <authorList>
            <person name="Looney B."/>
            <person name="Miyauchi S."/>
            <person name="Morin E."/>
            <person name="Drula E."/>
            <person name="Courty P.E."/>
            <person name="Kohler A."/>
            <person name="Kuo A."/>
            <person name="LaButti K."/>
            <person name="Pangilinan J."/>
            <person name="Lipzen A."/>
            <person name="Riley R."/>
            <person name="Andreopoulos W."/>
            <person name="He G."/>
            <person name="Johnson J."/>
            <person name="Nolan M."/>
            <person name="Tritt A."/>
            <person name="Barry K.W."/>
            <person name="Grigoriev I.V."/>
            <person name="Nagy L.G."/>
            <person name="Hibbett D."/>
            <person name="Henrissat B."/>
            <person name="Matheny P.B."/>
            <person name="Labbe J."/>
            <person name="Martin F.M."/>
        </authorList>
    </citation>
    <scope>NUCLEOTIDE SEQUENCE</scope>
    <source>
        <strain evidence="1">EC-137</strain>
    </source>
</reference>
<reference evidence="1" key="1">
    <citation type="submission" date="2021-02" db="EMBL/GenBank/DDBJ databases">
        <authorList>
            <consortium name="DOE Joint Genome Institute"/>
            <person name="Ahrendt S."/>
            <person name="Looney B.P."/>
            <person name="Miyauchi S."/>
            <person name="Morin E."/>
            <person name="Drula E."/>
            <person name="Courty P.E."/>
            <person name="Chicoki N."/>
            <person name="Fauchery L."/>
            <person name="Kohler A."/>
            <person name="Kuo A."/>
            <person name="Labutti K."/>
            <person name="Pangilinan J."/>
            <person name="Lipzen A."/>
            <person name="Riley R."/>
            <person name="Andreopoulos W."/>
            <person name="He G."/>
            <person name="Johnson J."/>
            <person name="Barry K.W."/>
            <person name="Grigoriev I.V."/>
            <person name="Nagy L."/>
            <person name="Hibbett D."/>
            <person name="Henrissat B."/>
            <person name="Matheny P.B."/>
            <person name="Labbe J."/>
            <person name="Martin F."/>
        </authorList>
    </citation>
    <scope>NUCLEOTIDE SEQUENCE</scope>
    <source>
        <strain evidence="1">EC-137</strain>
    </source>
</reference>
<accession>A0ACB8QS15</accession>
<comment type="caution">
    <text evidence="1">The sequence shown here is derived from an EMBL/GenBank/DDBJ whole genome shotgun (WGS) entry which is preliminary data.</text>
</comment>
<dbReference type="Proteomes" id="UP000814128">
    <property type="component" value="Unassembled WGS sequence"/>
</dbReference>
<evidence type="ECO:0000313" key="2">
    <source>
        <dbReference type="Proteomes" id="UP000814128"/>
    </source>
</evidence>
<gene>
    <name evidence="1" type="ORF">K488DRAFT_45757</name>
</gene>
<evidence type="ECO:0000313" key="1">
    <source>
        <dbReference type="EMBL" id="KAI0034298.1"/>
    </source>
</evidence>
<name>A0ACB8QS15_9AGAM</name>
<dbReference type="EMBL" id="MU273503">
    <property type="protein sequence ID" value="KAI0034298.1"/>
    <property type="molecule type" value="Genomic_DNA"/>
</dbReference>